<dbReference type="InterPro" id="IPR050810">
    <property type="entry name" value="Bact_Secretion_Sys_Channel"/>
</dbReference>
<evidence type="ECO:0000259" key="5">
    <source>
        <dbReference type="Pfam" id="PF04972"/>
    </source>
</evidence>
<protein>
    <submittedName>
        <fullName evidence="7">Type II and III secretion system protein family protein</fullName>
    </submittedName>
</protein>
<dbReference type="Proteomes" id="UP001568698">
    <property type="component" value="Unassembled WGS sequence"/>
</dbReference>
<dbReference type="InterPro" id="IPR007055">
    <property type="entry name" value="BON_dom"/>
</dbReference>
<keyword evidence="8" id="KW-1185">Reference proteome</keyword>
<feature type="chain" id="PRO_5046515184" evidence="3">
    <location>
        <begin position="29"/>
        <end position="476"/>
    </location>
</feature>
<proteinExistence type="inferred from homology"/>
<keyword evidence="3" id="KW-0732">Signal</keyword>
<accession>A0ABV4K4G8</accession>
<dbReference type="Pfam" id="PF00263">
    <property type="entry name" value="Secretin"/>
    <property type="match status" value="1"/>
</dbReference>
<dbReference type="PROSITE" id="PS51257">
    <property type="entry name" value="PROKAR_LIPOPROTEIN"/>
    <property type="match status" value="1"/>
</dbReference>
<dbReference type="Pfam" id="PF04972">
    <property type="entry name" value="BON"/>
    <property type="match status" value="1"/>
</dbReference>
<feature type="compositionally biased region" description="Basic and acidic residues" evidence="2">
    <location>
        <begin position="440"/>
        <end position="451"/>
    </location>
</feature>
<comment type="similarity">
    <text evidence="1">Belongs to the bacterial secretin family.</text>
</comment>
<evidence type="ECO:0000259" key="6">
    <source>
        <dbReference type="Pfam" id="PF13629"/>
    </source>
</evidence>
<evidence type="ECO:0000313" key="7">
    <source>
        <dbReference type="EMBL" id="MEZ7197186.1"/>
    </source>
</evidence>
<dbReference type="InterPro" id="IPR032789">
    <property type="entry name" value="T2SS-T3SS_pil_N"/>
</dbReference>
<name>A0ABV4K4G8_9BACT</name>
<dbReference type="InterPro" id="IPR001775">
    <property type="entry name" value="GspD/PilQ"/>
</dbReference>
<dbReference type="Pfam" id="PF13629">
    <property type="entry name" value="T2SS-T3SS_pil_N"/>
    <property type="match status" value="1"/>
</dbReference>
<dbReference type="InterPro" id="IPR004846">
    <property type="entry name" value="T2SS/T3SS_dom"/>
</dbReference>
<gene>
    <name evidence="7" type="ORF">AB6M95_10535</name>
</gene>
<reference evidence="7 8" key="1">
    <citation type="submission" date="2024-08" db="EMBL/GenBank/DDBJ databases">
        <title>Sulfate-reducing bacteria isolated from formation water of the oil field in Kazakhstan and description of Pseudodesulfovibrio sp.</title>
        <authorList>
            <person name="Bidzhieva S.K."/>
            <person name="Tourova T.P."/>
            <person name="Grouzdev D.S."/>
            <person name="Beletsky A.V."/>
            <person name="Sokolova D.S."/>
            <person name="Samigullina S.R."/>
            <person name="Poltaraus A.B."/>
            <person name="Avtukh A.N."/>
            <person name="Tereshina V.M."/>
            <person name="Zhaparov N.S."/>
            <person name="Mardanov A.V."/>
            <person name="Nazina T.N."/>
        </authorList>
    </citation>
    <scope>NUCLEOTIDE SEQUENCE [LARGE SCALE GENOMIC DNA]</scope>
    <source>
        <strain evidence="7 8">9FUS</strain>
    </source>
</reference>
<dbReference type="EMBL" id="JBGLYH010000026">
    <property type="protein sequence ID" value="MEZ7197186.1"/>
    <property type="molecule type" value="Genomic_DNA"/>
</dbReference>
<evidence type="ECO:0000259" key="4">
    <source>
        <dbReference type="Pfam" id="PF00263"/>
    </source>
</evidence>
<feature type="domain" description="Type II/III secretion system secretin-like" evidence="4">
    <location>
        <begin position="245"/>
        <end position="404"/>
    </location>
</feature>
<feature type="region of interest" description="Disordered" evidence="2">
    <location>
        <begin position="440"/>
        <end position="476"/>
    </location>
</feature>
<evidence type="ECO:0000256" key="2">
    <source>
        <dbReference type="SAM" id="MobiDB-lite"/>
    </source>
</evidence>
<feature type="domain" description="Pilus formation protein N-terminal" evidence="6">
    <location>
        <begin position="36"/>
        <end position="104"/>
    </location>
</feature>
<comment type="caution">
    <text evidence="7">The sequence shown here is derived from an EMBL/GenBank/DDBJ whole genome shotgun (WGS) entry which is preliminary data.</text>
</comment>
<dbReference type="PANTHER" id="PTHR30332:SF17">
    <property type="entry name" value="TYPE IV PILIATION SYSTEM PROTEIN DR_0774-RELATED"/>
    <property type="match status" value="1"/>
</dbReference>
<organism evidence="7 8">
    <name type="scientific">Pseudodesulfovibrio karagichevae</name>
    <dbReference type="NCBI Taxonomy" id="3239305"/>
    <lineage>
        <taxon>Bacteria</taxon>
        <taxon>Pseudomonadati</taxon>
        <taxon>Thermodesulfobacteriota</taxon>
        <taxon>Desulfovibrionia</taxon>
        <taxon>Desulfovibrionales</taxon>
        <taxon>Desulfovibrionaceae</taxon>
    </lineage>
</organism>
<evidence type="ECO:0000256" key="3">
    <source>
        <dbReference type="SAM" id="SignalP"/>
    </source>
</evidence>
<dbReference type="PRINTS" id="PR00811">
    <property type="entry name" value="BCTERIALGSPD"/>
</dbReference>
<evidence type="ECO:0000313" key="8">
    <source>
        <dbReference type="Proteomes" id="UP001568698"/>
    </source>
</evidence>
<sequence>MKNTRTIQYTLVVLLACLVVLTASVAWARVVRSDKPDMISMIVGESTVITTDKAVSRISLGSDTVCSIVVISPKQIYLTANEIGATTLTLWAGDQVSEIYDISVDPDTTRLKRMIYDLLPNENNIRVLTNGGVITLSGYVSSTESLSSVLAMAEAASPGKVVNLLTVDGIQQVMLEVRVAEMSRSVTKRLGINFAAIGSNFSIYSIINNLTSYNADKGYFERTDNVNFTGSYRTGNTSLFGMIDALKANGLIRVLAEPNLTCVSGESAEFLVGGEIPLPMPGALGTVGIVFKPFGIGLKFTATVLSSGRINLQVNPEVSELDYSKVLSVDGYEIPSLTTRRANTVIELGDGQSFAIAGLISDSLKENSSKFPGLGEVPVLGSLFSSKDFTSKKTELVVLVTAHLAKPLDRNAMTLPTDNFQVPDDKEFYLMGLLEGHTDKAGKDSGDKAGRVAESSSAVVRPENGFDGQFGHSWPR</sequence>
<dbReference type="PANTHER" id="PTHR30332">
    <property type="entry name" value="PROBABLE GENERAL SECRETION PATHWAY PROTEIN D"/>
    <property type="match status" value="1"/>
</dbReference>
<feature type="domain" description="BON" evidence="5">
    <location>
        <begin position="108"/>
        <end position="168"/>
    </location>
</feature>
<dbReference type="RefSeq" id="WP_371386707.1">
    <property type="nucleotide sequence ID" value="NZ_JBGLYH010000026.1"/>
</dbReference>
<feature type="signal peptide" evidence="3">
    <location>
        <begin position="1"/>
        <end position="28"/>
    </location>
</feature>
<evidence type="ECO:0000256" key="1">
    <source>
        <dbReference type="RuleBase" id="RU004003"/>
    </source>
</evidence>